<dbReference type="InterPro" id="IPR003838">
    <property type="entry name" value="ABC3_permease_C"/>
</dbReference>
<keyword evidence="2" id="KW-1003">Cell membrane</keyword>
<feature type="domain" description="MacB-like periplasmic core" evidence="8">
    <location>
        <begin position="425"/>
        <end position="585"/>
    </location>
</feature>
<dbReference type="Pfam" id="PF02687">
    <property type="entry name" value="FtsX"/>
    <property type="match status" value="2"/>
</dbReference>
<organism evidence="9 10">
    <name type="scientific">Negadavirga shengliensis</name>
    <dbReference type="NCBI Taxonomy" id="1389218"/>
    <lineage>
        <taxon>Bacteria</taxon>
        <taxon>Pseudomonadati</taxon>
        <taxon>Bacteroidota</taxon>
        <taxon>Cytophagia</taxon>
        <taxon>Cytophagales</taxon>
        <taxon>Cyclobacteriaceae</taxon>
        <taxon>Negadavirga</taxon>
    </lineage>
</organism>
<evidence type="ECO:0000313" key="10">
    <source>
        <dbReference type="Proteomes" id="UP001595818"/>
    </source>
</evidence>
<feature type="transmembrane region" description="Helical" evidence="6">
    <location>
        <begin position="660"/>
        <end position="680"/>
    </location>
</feature>
<evidence type="ECO:0000256" key="5">
    <source>
        <dbReference type="ARBA" id="ARBA00023136"/>
    </source>
</evidence>
<dbReference type="PANTHER" id="PTHR30572:SF18">
    <property type="entry name" value="ABC-TYPE MACROLIDE FAMILY EXPORT SYSTEM PERMEASE COMPONENT 2"/>
    <property type="match status" value="1"/>
</dbReference>
<comment type="subcellular location">
    <subcellularLocation>
        <location evidence="1">Cell membrane</location>
        <topology evidence="1">Multi-pass membrane protein</topology>
    </subcellularLocation>
</comment>
<dbReference type="InterPro" id="IPR050250">
    <property type="entry name" value="Macrolide_Exporter_MacB"/>
</dbReference>
<sequence length="783" mass="87548">MWKNYLKISYRNLYRNKTFTFINISGLVVGMTLAMLLLLWVRYEFTYDQFHPKKDRLYEVYHQGIYNGTIGTNHFSPQPLGPVLEAGYPEVVRAARSMAMELVLNAGESQLTEDVTVIDPAFLEMFDFPLVSGDKMHIFASPLSIVLTERFAHKLFGTENPIGKTITLHGEVDVTVTGVLNDLPDNTKFSLQALLPWSLIKLMGYESDFWGNNSVSTYVELYPETDLGLFNQKVKDVVRRHSDVEADIFLHPLDKWRLYSRFENGVQAGGRIAVVKMLCSVSALVLLIACINFMNLSTARSEKRSKEVGIRKVSGADKGGLVRQFLMESIFITCISGSISLLCVKLLLPTFNNFIGQQIAVPWSEPVFWLAYLGFIGLTGILAGSYPAFFLSSFNPAKVLKGVFRPGKANLTPRQVLVVAQFTFAITLIAATIVVHQQYQHALQRESGFDKDQLVYISYYGGVKDSFLALREELLQSKTVTAISRTLSPISEGYAAGHDVDWSGKLSTDNTIFDFFSTDANLVQTAGLELTEGRDIDMYTFPSDSSAVLLNETAVKTMQLSTPVGEKIRHAGREWEVVGVVKDFVLRSPFEVASPMIISGPNFWYEIVHLKLNAENDVKHNLTQIEAIISKFTGNANVDFHFVDEEYGKKFHSTARTATITSIFCLIAVFISCMGLFGLASFMAERRSKEIGVRKIIGASVITIVTLLSKDFVKLVMISMIFALPASWYAMKIFLQSFSYRVELEWYYFAGTGLITLVIALLTVSSQAIRTAMANPVKSLRSE</sequence>
<evidence type="ECO:0000256" key="6">
    <source>
        <dbReference type="SAM" id="Phobius"/>
    </source>
</evidence>
<keyword evidence="4 6" id="KW-1133">Transmembrane helix</keyword>
<keyword evidence="5 6" id="KW-0472">Membrane</keyword>
<feature type="domain" description="ABC3 transporter permease C-terminal" evidence="7">
    <location>
        <begin position="663"/>
        <end position="772"/>
    </location>
</feature>
<feature type="transmembrane region" description="Helical" evidence="6">
    <location>
        <begin position="273"/>
        <end position="296"/>
    </location>
</feature>
<gene>
    <name evidence="9" type="ORF">ACFPFU_03265</name>
</gene>
<evidence type="ECO:0000256" key="2">
    <source>
        <dbReference type="ARBA" id="ARBA00022475"/>
    </source>
</evidence>
<keyword evidence="3 6" id="KW-0812">Transmembrane</keyword>
<comment type="caution">
    <text evidence="9">The sequence shown here is derived from an EMBL/GenBank/DDBJ whole genome shotgun (WGS) entry which is preliminary data.</text>
</comment>
<feature type="domain" description="MacB-like periplasmic core" evidence="8">
    <location>
        <begin position="20"/>
        <end position="236"/>
    </location>
</feature>
<dbReference type="Proteomes" id="UP001595818">
    <property type="component" value="Unassembled WGS sequence"/>
</dbReference>
<feature type="transmembrane region" description="Helical" evidence="6">
    <location>
        <begin position="21"/>
        <end position="43"/>
    </location>
</feature>
<evidence type="ECO:0000256" key="1">
    <source>
        <dbReference type="ARBA" id="ARBA00004651"/>
    </source>
</evidence>
<reference evidence="10" key="1">
    <citation type="journal article" date="2019" name="Int. J. Syst. Evol. Microbiol.">
        <title>The Global Catalogue of Microorganisms (GCM) 10K type strain sequencing project: providing services to taxonomists for standard genome sequencing and annotation.</title>
        <authorList>
            <consortium name="The Broad Institute Genomics Platform"/>
            <consortium name="The Broad Institute Genome Sequencing Center for Infectious Disease"/>
            <person name="Wu L."/>
            <person name="Ma J."/>
        </authorList>
    </citation>
    <scope>NUCLEOTIDE SEQUENCE [LARGE SCALE GENOMIC DNA]</scope>
    <source>
        <strain evidence="10">CGMCC 4.7466</strain>
    </source>
</reference>
<evidence type="ECO:0000259" key="8">
    <source>
        <dbReference type="Pfam" id="PF12704"/>
    </source>
</evidence>
<evidence type="ECO:0000256" key="4">
    <source>
        <dbReference type="ARBA" id="ARBA00022989"/>
    </source>
</evidence>
<evidence type="ECO:0000256" key="3">
    <source>
        <dbReference type="ARBA" id="ARBA00022692"/>
    </source>
</evidence>
<name>A0ABV9SWA6_9BACT</name>
<keyword evidence="10" id="KW-1185">Reference proteome</keyword>
<evidence type="ECO:0000259" key="7">
    <source>
        <dbReference type="Pfam" id="PF02687"/>
    </source>
</evidence>
<dbReference type="InterPro" id="IPR025857">
    <property type="entry name" value="MacB_PCD"/>
</dbReference>
<feature type="transmembrane region" description="Helical" evidence="6">
    <location>
        <begin position="415"/>
        <end position="435"/>
    </location>
</feature>
<accession>A0ABV9SWA6</accession>
<dbReference type="Pfam" id="PF12704">
    <property type="entry name" value="MacB_PCD"/>
    <property type="match status" value="2"/>
</dbReference>
<dbReference type="PANTHER" id="PTHR30572">
    <property type="entry name" value="MEMBRANE COMPONENT OF TRANSPORTER-RELATED"/>
    <property type="match status" value="1"/>
</dbReference>
<feature type="domain" description="ABC3 transporter permease C-terminal" evidence="7">
    <location>
        <begin position="281"/>
        <end position="396"/>
    </location>
</feature>
<feature type="transmembrane region" description="Helical" evidence="6">
    <location>
        <begin position="325"/>
        <end position="348"/>
    </location>
</feature>
<evidence type="ECO:0000313" key="9">
    <source>
        <dbReference type="EMBL" id="MFC4870691.1"/>
    </source>
</evidence>
<dbReference type="RefSeq" id="WP_377061473.1">
    <property type="nucleotide sequence ID" value="NZ_JBHSJJ010000002.1"/>
</dbReference>
<dbReference type="EMBL" id="JBHSJJ010000002">
    <property type="protein sequence ID" value="MFC4870691.1"/>
    <property type="molecule type" value="Genomic_DNA"/>
</dbReference>
<feature type="transmembrane region" description="Helical" evidence="6">
    <location>
        <begin position="715"/>
        <end position="735"/>
    </location>
</feature>
<protein>
    <submittedName>
        <fullName evidence="9">ABC transporter permease</fullName>
    </submittedName>
</protein>
<proteinExistence type="predicted"/>
<feature type="transmembrane region" description="Helical" evidence="6">
    <location>
        <begin position="747"/>
        <end position="769"/>
    </location>
</feature>
<feature type="transmembrane region" description="Helical" evidence="6">
    <location>
        <begin position="368"/>
        <end position="394"/>
    </location>
</feature>